<dbReference type="Proteomes" id="UP000094472">
    <property type="component" value="Unassembled WGS sequence"/>
</dbReference>
<dbReference type="EMBL" id="LPWF01000004">
    <property type="protein sequence ID" value="ODS01779.1"/>
    <property type="molecule type" value="Genomic_DNA"/>
</dbReference>
<feature type="domain" description="NAD-dependent epimerase/dehydratase" evidence="2">
    <location>
        <begin position="107"/>
        <end position="218"/>
    </location>
</feature>
<name>A0A1E3W7I9_9HYPH</name>
<evidence type="ECO:0000313" key="4">
    <source>
        <dbReference type="Proteomes" id="UP000094472"/>
    </source>
</evidence>
<organism evidence="3 4">
    <name type="scientific">Methyloceanibacter superfactus</name>
    <dbReference type="NCBI Taxonomy" id="1774969"/>
    <lineage>
        <taxon>Bacteria</taxon>
        <taxon>Pseudomonadati</taxon>
        <taxon>Pseudomonadota</taxon>
        <taxon>Alphaproteobacteria</taxon>
        <taxon>Hyphomicrobiales</taxon>
        <taxon>Hyphomicrobiaceae</taxon>
        <taxon>Methyloceanibacter</taxon>
    </lineage>
</organism>
<proteinExistence type="predicted"/>
<keyword evidence="1" id="KW-0520">NAD</keyword>
<evidence type="ECO:0000259" key="2">
    <source>
        <dbReference type="Pfam" id="PF01370"/>
    </source>
</evidence>
<dbReference type="AlphaFoldDB" id="A0A1E3W7I9"/>
<reference evidence="3 4" key="1">
    <citation type="journal article" date="2016" name="Environ. Microbiol.">
        <title>New Methyloceanibacter diversity from North Sea sediments includes methanotroph containing solely the soluble methane monooxygenase.</title>
        <authorList>
            <person name="Vekeman B."/>
            <person name="Kerckhof F.M."/>
            <person name="Cremers G."/>
            <person name="de Vos P."/>
            <person name="Vandamme P."/>
            <person name="Boon N."/>
            <person name="Op den Camp H.J."/>
            <person name="Heylen K."/>
        </authorList>
    </citation>
    <scope>NUCLEOTIDE SEQUENCE [LARGE SCALE GENOMIC DNA]</scope>
    <source>
        <strain evidence="3 4">R-67175</strain>
    </source>
</reference>
<dbReference type="OrthoDB" id="9808276at2"/>
<dbReference type="CDD" id="cd05266">
    <property type="entry name" value="SDR_a4"/>
    <property type="match status" value="1"/>
</dbReference>
<evidence type="ECO:0000256" key="1">
    <source>
        <dbReference type="ARBA" id="ARBA00023027"/>
    </source>
</evidence>
<protein>
    <submittedName>
        <fullName evidence="3">NAD(P)-dependent oxidoreductase</fullName>
    </submittedName>
</protein>
<comment type="caution">
    <text evidence="3">The sequence shown here is derived from an EMBL/GenBank/DDBJ whole genome shotgun (WGS) entry which is preliminary data.</text>
</comment>
<keyword evidence="4" id="KW-1185">Reference proteome</keyword>
<dbReference type="STRING" id="1774969.AUC69_05980"/>
<dbReference type="Pfam" id="PF01370">
    <property type="entry name" value="Epimerase"/>
    <property type="match status" value="1"/>
</dbReference>
<dbReference type="Gene3D" id="3.40.50.720">
    <property type="entry name" value="NAD(P)-binding Rossmann-like Domain"/>
    <property type="match status" value="1"/>
</dbReference>
<dbReference type="InterPro" id="IPR036291">
    <property type="entry name" value="NAD(P)-bd_dom_sf"/>
</dbReference>
<dbReference type="SUPFAM" id="SSF51735">
    <property type="entry name" value="NAD(P)-binding Rossmann-fold domains"/>
    <property type="match status" value="1"/>
</dbReference>
<evidence type="ECO:0000313" key="3">
    <source>
        <dbReference type="EMBL" id="ODS01779.1"/>
    </source>
</evidence>
<gene>
    <name evidence="3" type="ORF">AUC69_05980</name>
</gene>
<accession>A0A1E3W7I9</accession>
<dbReference type="PANTHER" id="PTHR43574">
    <property type="entry name" value="EPIMERASE-RELATED"/>
    <property type="match status" value="1"/>
</dbReference>
<sequence>MAGGGRVSRLFAFGLGFSAQVLGARLADRGWEVAGTARDADKIAQLREHGYAATRFAGDRDNADLPPLLAGTTHLLHSIPPGPDGDPVLNAYREEIAKLGSLEWIGYLSTVGVYGDQQGRWVDEGTPPKPNSARTEARVVAEQAWIDFGKEIGVPVQVFRLAGIYGPGRSVFDKLAAGTARRINKDGQVFSRIHVDDIATVLEASMARSRAGAIYNVADDEPAAPGDVVAHAAALIGVEPPPEVAFKDADMTPMARSFYEGSRRIGNALIKSELGVTLRYPTYREGLASLMPRDR</sequence>
<dbReference type="InterPro" id="IPR001509">
    <property type="entry name" value="Epimerase_deHydtase"/>
</dbReference>